<sequence>MGLRGRIFHGDVYGSAASSWRKIKLFFLDVPVNVEVKVMKPLGSDTLFSNEHEHSYTRRFKLEKETATLGNLVEVLEEMTRTPVAEHMLRERTQYFRLVVLNQGAIAFMIHLNLVATFALIPGSMILLFGKLETFALLGLASFICQLWRGRSGVVSASLRGLAIVAQKLLHRVGSDLPTRIGIAASCVVSLALTICLWATIGAPPLFMVIVVIINFVLDYA</sequence>
<reference evidence="1" key="1">
    <citation type="submission" date="2023-07" db="EMBL/GenBank/DDBJ databases">
        <title>Black Yeasts Isolated from many extreme environments.</title>
        <authorList>
            <person name="Coleine C."/>
            <person name="Stajich J.E."/>
            <person name="Selbmann L."/>
        </authorList>
    </citation>
    <scope>NUCLEOTIDE SEQUENCE</scope>
    <source>
        <strain evidence="1">CCFEE 5714</strain>
    </source>
</reference>
<keyword evidence="2" id="KW-1185">Reference proteome</keyword>
<proteinExistence type="predicted"/>
<evidence type="ECO:0000313" key="2">
    <source>
        <dbReference type="Proteomes" id="UP001281147"/>
    </source>
</evidence>
<dbReference type="EMBL" id="JAUTXU010000241">
    <property type="protein sequence ID" value="KAK3696465.1"/>
    <property type="molecule type" value="Genomic_DNA"/>
</dbReference>
<evidence type="ECO:0000313" key="1">
    <source>
        <dbReference type="EMBL" id="KAK3696465.1"/>
    </source>
</evidence>
<protein>
    <submittedName>
        <fullName evidence="1">Uncharacterized protein</fullName>
    </submittedName>
</protein>
<name>A0ACC3MJF8_9PEZI</name>
<comment type="caution">
    <text evidence="1">The sequence shown here is derived from an EMBL/GenBank/DDBJ whole genome shotgun (WGS) entry which is preliminary data.</text>
</comment>
<organism evidence="1 2">
    <name type="scientific">Vermiconidia calcicola</name>
    <dbReference type="NCBI Taxonomy" id="1690605"/>
    <lineage>
        <taxon>Eukaryota</taxon>
        <taxon>Fungi</taxon>
        <taxon>Dikarya</taxon>
        <taxon>Ascomycota</taxon>
        <taxon>Pezizomycotina</taxon>
        <taxon>Dothideomycetes</taxon>
        <taxon>Dothideomycetidae</taxon>
        <taxon>Mycosphaerellales</taxon>
        <taxon>Extremaceae</taxon>
        <taxon>Vermiconidia</taxon>
    </lineage>
</organism>
<gene>
    <name evidence="1" type="ORF">LTR37_017966</name>
</gene>
<accession>A0ACC3MJF8</accession>
<dbReference type="Proteomes" id="UP001281147">
    <property type="component" value="Unassembled WGS sequence"/>
</dbReference>